<dbReference type="VEuPathDB" id="AmoebaDB:DICPUDRAFT_77931"/>
<dbReference type="PANTHER" id="PTHR32142">
    <property type="entry name" value="B BOX-TYPE DOMAIN-CONTAINING PROTEIN-RELATED"/>
    <property type="match status" value="1"/>
</dbReference>
<proteinExistence type="predicted"/>
<dbReference type="OrthoDB" id="10688458at2759"/>
<evidence type="ECO:0000313" key="2">
    <source>
        <dbReference type="Proteomes" id="UP000001064"/>
    </source>
</evidence>
<accession>F0ZI23</accession>
<organism evidence="1 2">
    <name type="scientific">Dictyostelium purpureum</name>
    <name type="common">Slime mold</name>
    <dbReference type="NCBI Taxonomy" id="5786"/>
    <lineage>
        <taxon>Eukaryota</taxon>
        <taxon>Amoebozoa</taxon>
        <taxon>Evosea</taxon>
        <taxon>Eumycetozoa</taxon>
        <taxon>Dictyostelia</taxon>
        <taxon>Dictyosteliales</taxon>
        <taxon>Dictyosteliaceae</taxon>
        <taxon>Dictyostelium</taxon>
    </lineage>
</organism>
<reference evidence="2" key="1">
    <citation type="journal article" date="2011" name="Genome Biol.">
        <title>Comparative genomics of the social amoebae Dictyostelium discoideum and Dictyostelium purpureum.</title>
        <authorList>
            <consortium name="US DOE Joint Genome Institute (JGI-PGF)"/>
            <person name="Sucgang R."/>
            <person name="Kuo A."/>
            <person name="Tian X."/>
            <person name="Salerno W."/>
            <person name="Parikh A."/>
            <person name="Feasley C.L."/>
            <person name="Dalin E."/>
            <person name="Tu H."/>
            <person name="Huang E."/>
            <person name="Barry K."/>
            <person name="Lindquist E."/>
            <person name="Shapiro H."/>
            <person name="Bruce D."/>
            <person name="Schmutz J."/>
            <person name="Salamov A."/>
            <person name="Fey P."/>
            <person name="Gaudet P."/>
            <person name="Anjard C."/>
            <person name="Babu M.M."/>
            <person name="Basu S."/>
            <person name="Bushmanova Y."/>
            <person name="van der Wel H."/>
            <person name="Katoh-Kurasawa M."/>
            <person name="Dinh C."/>
            <person name="Coutinho P.M."/>
            <person name="Saito T."/>
            <person name="Elias M."/>
            <person name="Schaap P."/>
            <person name="Kay R.R."/>
            <person name="Henrissat B."/>
            <person name="Eichinger L."/>
            <person name="Rivero F."/>
            <person name="Putnam N.H."/>
            <person name="West C.M."/>
            <person name="Loomis W.F."/>
            <person name="Chisholm R.L."/>
            <person name="Shaulsky G."/>
            <person name="Strassmann J.E."/>
            <person name="Queller D.C."/>
            <person name="Kuspa A."/>
            <person name="Grigoriev I.V."/>
        </authorList>
    </citation>
    <scope>NUCLEOTIDE SEQUENCE [LARGE SCALE GENOMIC DNA]</scope>
    <source>
        <strain evidence="2">QSDP1</strain>
    </source>
</reference>
<dbReference type="InParanoid" id="F0ZI23"/>
<dbReference type="AlphaFoldDB" id="F0ZI23"/>
<dbReference type="RefSeq" id="XP_003287051.1">
    <property type="nucleotide sequence ID" value="XM_003287003.1"/>
</dbReference>
<dbReference type="eggNOG" id="ENOG502RIJH">
    <property type="taxonomic scope" value="Eukaryota"/>
</dbReference>
<dbReference type="EMBL" id="GL871027">
    <property type="protein sequence ID" value="EGC36418.1"/>
    <property type="molecule type" value="Genomic_DNA"/>
</dbReference>
<dbReference type="PANTHER" id="PTHR32142:SF55">
    <property type="entry name" value="ANKYRIN REPEAT-CONTAINING PROTEIN-RELATED"/>
    <property type="match status" value="1"/>
</dbReference>
<evidence type="ECO:0000313" key="1">
    <source>
        <dbReference type="EMBL" id="EGC36418.1"/>
    </source>
</evidence>
<gene>
    <name evidence="1" type="ORF">DICPUDRAFT_77931</name>
</gene>
<dbReference type="GeneID" id="10500714"/>
<protein>
    <submittedName>
        <fullName evidence="1">Uncharacterized protein</fullName>
    </submittedName>
</protein>
<dbReference type="Proteomes" id="UP000001064">
    <property type="component" value="Unassembled WGS sequence"/>
</dbReference>
<name>F0ZI23_DICPU</name>
<dbReference type="KEGG" id="dpp:DICPUDRAFT_77931"/>
<sequence length="737" mass="87879">MIYNSINIFSINNLNLINYINIYFILYKISDYFLFFISLPRWSSGEDFRLSRERPGFNSRTGSLFKWFYLFGDQLPPKWWGSNDSCKVDFRITHELMLPCPTFLTPEKIIEFFNQKNGSLGSLWEKDFVKYLVTGRLISSITEMSNDQLYNFLDFLETKKSTMSAYLFEIGASEMYFIFKNYSNLRLIFFDPNNDHHHMSPLNPEFGREFVQNFKISSIELIQYFWDKLIQLRKKIKEIIGVEWYERFCEIKEYHLYYYLFKKSINDCDIETLKKIDQLGFVMHNQELNYKQVPLKSKTFSSKLYQDQNSRKQLLNYLTSTGFKNFIPDLFVKYFSTLLYSIDQNGAPYEKTILEGKSEVVEFYSIFTDQEIEENRSLINLKLNETLFYQLLLDSIYKLNLPILNFLLHCDVGIQINPKKFLNLISNDEKTYSFIIDESSLISNNRYDTILKIIKLLFSKLPKVDKKKFPIQIIYKYLYKAIIQSKDSTIDKIKNQVHPIYQEHSIEINIDYFNIYYWFTNKSKKFSLYFISLYHTTSDLEYFSNLTEATKNPASNLIRNVLKNFNFSMFDFNLISIATFDYLLERLGRIKIFLKNALFFFSIFRNDIYIKTLKDFLLQYSSSHTSMDANDQAMAKHFTSQKIQSQLLFFIRFCQNVEEIKEILDIKSQFISYGNIFEYSVSNNNFFVFKYLIDNYKKENLKHLDLASVLLLNSYGFIKYAIEKIPNQVEQSINVIQ</sequence>
<keyword evidence="2" id="KW-1185">Reference proteome</keyword>